<comment type="caution">
    <text evidence="3">The sequence shown here is derived from an EMBL/GenBank/DDBJ whole genome shotgun (WGS) entry which is preliminary data.</text>
</comment>
<dbReference type="EMBL" id="QNSA01000008">
    <property type="protein sequence ID" value="RBP71770.1"/>
    <property type="molecule type" value="Genomic_DNA"/>
</dbReference>
<reference evidence="3 4" key="1">
    <citation type="submission" date="2018-07" db="EMBL/GenBank/DDBJ databases">
        <title>Freshwater and sediment microbial communities from various areas in North America, analyzing microbe dynamics in response to fracking.</title>
        <authorList>
            <person name="Lamendella R."/>
        </authorList>
    </citation>
    <scope>NUCLEOTIDE SEQUENCE [LARGE SCALE GENOMIC DNA]</scope>
    <source>
        <strain evidence="3 4">114E</strain>
        <strain evidence="2 5">114E_o</strain>
    </source>
</reference>
<sequence>MEHRLSQRVEGGLPILVYKRGMPVATGMIRDASRRGLFIATDYSDVRLNQTIELSFRFPERSERGHCTLSAHVVRTDDGGLGVDFDGVENDALTISELIACLQEQASTDLLAGRLRKQMH</sequence>
<dbReference type="AlphaFoldDB" id="A0A368UVH1"/>
<dbReference type="Proteomes" id="UP000253065">
    <property type="component" value="Unassembled WGS sequence"/>
</dbReference>
<evidence type="ECO:0000259" key="1">
    <source>
        <dbReference type="Pfam" id="PF07238"/>
    </source>
</evidence>
<dbReference type="RefSeq" id="WP_113880067.1">
    <property type="nucleotide sequence ID" value="NZ_CAXQGM010000008.1"/>
</dbReference>
<evidence type="ECO:0000313" key="3">
    <source>
        <dbReference type="EMBL" id="RCW32789.1"/>
    </source>
</evidence>
<organism evidence="3 4">
    <name type="scientific">Marinobacter nauticus</name>
    <name type="common">Marinobacter hydrocarbonoclasticus</name>
    <name type="synonym">Marinobacter aquaeolei</name>
    <dbReference type="NCBI Taxonomy" id="2743"/>
    <lineage>
        <taxon>Bacteria</taxon>
        <taxon>Pseudomonadati</taxon>
        <taxon>Pseudomonadota</taxon>
        <taxon>Gammaproteobacteria</taxon>
        <taxon>Pseudomonadales</taxon>
        <taxon>Marinobacteraceae</taxon>
        <taxon>Marinobacter</taxon>
    </lineage>
</organism>
<evidence type="ECO:0000313" key="5">
    <source>
        <dbReference type="Proteomes" id="UP000253065"/>
    </source>
</evidence>
<accession>A0A368UVH1</accession>
<evidence type="ECO:0000313" key="2">
    <source>
        <dbReference type="EMBL" id="RBP71770.1"/>
    </source>
</evidence>
<dbReference type="Proteomes" id="UP000252795">
    <property type="component" value="Unassembled WGS sequence"/>
</dbReference>
<dbReference type="GO" id="GO:0035438">
    <property type="term" value="F:cyclic-di-GMP binding"/>
    <property type="evidence" value="ECO:0007669"/>
    <property type="project" value="InterPro"/>
</dbReference>
<dbReference type="InterPro" id="IPR009875">
    <property type="entry name" value="PilZ_domain"/>
</dbReference>
<dbReference type="SUPFAM" id="SSF141371">
    <property type="entry name" value="PilZ domain-like"/>
    <property type="match status" value="1"/>
</dbReference>
<keyword evidence="5" id="KW-1185">Reference proteome</keyword>
<feature type="domain" description="PilZ" evidence="1">
    <location>
        <begin position="3"/>
        <end position="101"/>
    </location>
</feature>
<protein>
    <submittedName>
        <fullName evidence="3">PilZ domain-containing protein</fullName>
    </submittedName>
</protein>
<dbReference type="Gene3D" id="2.40.10.220">
    <property type="entry name" value="predicted glycosyltransferase like domains"/>
    <property type="match status" value="1"/>
</dbReference>
<evidence type="ECO:0000313" key="4">
    <source>
        <dbReference type="Proteomes" id="UP000252795"/>
    </source>
</evidence>
<proteinExistence type="predicted"/>
<dbReference type="Pfam" id="PF07238">
    <property type="entry name" value="PilZ"/>
    <property type="match status" value="1"/>
</dbReference>
<gene>
    <name evidence="3" type="ORF">DET51_10813</name>
    <name evidence="2" type="ORF">DET64_10813</name>
</gene>
<dbReference type="EMBL" id="QPJB01000008">
    <property type="protein sequence ID" value="RCW32789.1"/>
    <property type="molecule type" value="Genomic_DNA"/>
</dbReference>
<name>A0A368UVH1_MARNT</name>